<dbReference type="EMBL" id="JAAALK010000282">
    <property type="protein sequence ID" value="KAG8079920.1"/>
    <property type="molecule type" value="Genomic_DNA"/>
</dbReference>
<keyword evidence="1" id="KW-0677">Repeat</keyword>
<reference evidence="4" key="2">
    <citation type="submission" date="2021-02" db="EMBL/GenBank/DDBJ databases">
        <authorList>
            <person name="Kimball J.A."/>
            <person name="Haas M.W."/>
            <person name="Macchietto M."/>
            <person name="Kono T."/>
            <person name="Duquette J."/>
            <person name="Shao M."/>
        </authorList>
    </citation>
    <scope>NUCLEOTIDE SEQUENCE</scope>
    <source>
        <tissue evidence="4">Fresh leaf tissue</tissue>
    </source>
</reference>
<organism evidence="4 5">
    <name type="scientific">Zizania palustris</name>
    <name type="common">Northern wild rice</name>
    <dbReference type="NCBI Taxonomy" id="103762"/>
    <lineage>
        <taxon>Eukaryota</taxon>
        <taxon>Viridiplantae</taxon>
        <taxon>Streptophyta</taxon>
        <taxon>Embryophyta</taxon>
        <taxon>Tracheophyta</taxon>
        <taxon>Spermatophyta</taxon>
        <taxon>Magnoliopsida</taxon>
        <taxon>Liliopsida</taxon>
        <taxon>Poales</taxon>
        <taxon>Poaceae</taxon>
        <taxon>BOP clade</taxon>
        <taxon>Oryzoideae</taxon>
        <taxon>Oryzeae</taxon>
        <taxon>Zizaniinae</taxon>
        <taxon>Zizania</taxon>
    </lineage>
</organism>
<accession>A0A8J5VTC7</accession>
<evidence type="ECO:0000313" key="4">
    <source>
        <dbReference type="EMBL" id="KAG8079920.1"/>
    </source>
</evidence>
<dbReference type="PROSITE" id="PS50105">
    <property type="entry name" value="SAM_DOMAIN"/>
    <property type="match status" value="1"/>
</dbReference>
<evidence type="ECO:0000313" key="5">
    <source>
        <dbReference type="Proteomes" id="UP000729402"/>
    </source>
</evidence>
<evidence type="ECO:0000256" key="2">
    <source>
        <dbReference type="SAM" id="MobiDB-lite"/>
    </source>
</evidence>
<name>A0A8J5VTC7_ZIZPA</name>
<feature type="region of interest" description="Disordered" evidence="2">
    <location>
        <begin position="173"/>
        <end position="193"/>
    </location>
</feature>
<dbReference type="Proteomes" id="UP000729402">
    <property type="component" value="Unassembled WGS sequence"/>
</dbReference>
<dbReference type="AlphaFoldDB" id="A0A8J5VTC7"/>
<dbReference type="PANTHER" id="PTHR10627">
    <property type="entry name" value="SCP160"/>
    <property type="match status" value="1"/>
</dbReference>
<feature type="compositionally biased region" description="Polar residues" evidence="2">
    <location>
        <begin position="181"/>
        <end position="193"/>
    </location>
</feature>
<gene>
    <name evidence="4" type="ORF">GUJ93_ZPchr0007g5615</name>
</gene>
<dbReference type="Pfam" id="PF00536">
    <property type="entry name" value="SAM_1"/>
    <property type="match status" value="1"/>
</dbReference>
<reference evidence="4" key="1">
    <citation type="journal article" date="2021" name="bioRxiv">
        <title>Whole Genome Assembly and Annotation of Northern Wild Rice, Zizania palustris L., Supports a Whole Genome Duplication in the Zizania Genus.</title>
        <authorList>
            <person name="Haas M."/>
            <person name="Kono T."/>
            <person name="Macchietto M."/>
            <person name="Millas R."/>
            <person name="McGilp L."/>
            <person name="Shao M."/>
            <person name="Duquette J."/>
            <person name="Hirsch C.N."/>
            <person name="Kimball J."/>
        </authorList>
    </citation>
    <scope>NUCLEOTIDE SEQUENCE</scope>
    <source>
        <tissue evidence="4">Fresh leaf tissue</tissue>
    </source>
</reference>
<dbReference type="InterPro" id="IPR001660">
    <property type="entry name" value="SAM"/>
</dbReference>
<evidence type="ECO:0000259" key="3">
    <source>
        <dbReference type="PROSITE" id="PS50105"/>
    </source>
</evidence>
<keyword evidence="5" id="KW-1185">Reference proteome</keyword>
<feature type="domain" description="SAM" evidence="3">
    <location>
        <begin position="16"/>
        <end position="56"/>
    </location>
</feature>
<evidence type="ECO:0000256" key="1">
    <source>
        <dbReference type="ARBA" id="ARBA00022737"/>
    </source>
</evidence>
<sequence>MVMKYADSIVKVESPLDSFLKSLGLEKYSITFQEEEKVDMTALRHMTDSDLKALGIPMGQMSNQHHRKHCSFICGCYIFEKLYSSIPILEVTATWPAFLASAFDGNGFKGVSNSIQEILYLLLVTAFQELPFVMETPKIKGSSVPQGEIYHDRTPNNQRRMVASVSRELPPLGLKGHHNEQLTSNGDKPQSSVQSANNILNYKQVIAVGNGTVDTLTKSQYVNVVSQGSNIANASDTDTCSIANNQVLSTDSKHQISARGSHHNLYKGDRIQCQISSQHPESVFSPRPLNLLSSADIVAKNNRGIKKDVFLPGFQKLHRPSDSDKIVSYRNDL</sequence>
<dbReference type="PANTHER" id="PTHR10627:SF74">
    <property type="entry name" value="OS08G0526500 PROTEIN"/>
    <property type="match status" value="1"/>
</dbReference>
<protein>
    <recommendedName>
        <fullName evidence="3">SAM domain-containing protein</fullName>
    </recommendedName>
</protein>
<comment type="caution">
    <text evidence="4">The sequence shown here is derived from an EMBL/GenBank/DDBJ whole genome shotgun (WGS) entry which is preliminary data.</text>
</comment>
<dbReference type="OrthoDB" id="76949at2759"/>
<proteinExistence type="predicted"/>